<evidence type="ECO:0000259" key="6">
    <source>
        <dbReference type="Pfam" id="PF01625"/>
    </source>
</evidence>
<comment type="similarity">
    <text evidence="4">Belongs to the MsrA Met sulfoxide reductase family.</text>
</comment>
<gene>
    <name evidence="4 7" type="primary">msrA</name>
    <name evidence="7" type="ORF">GRI39_10100</name>
</gene>
<dbReference type="Gene3D" id="3.30.1060.10">
    <property type="entry name" value="Peptide methionine sulphoxide reductase MsrA"/>
    <property type="match status" value="1"/>
</dbReference>
<reference evidence="7 8" key="1">
    <citation type="submission" date="2019-12" db="EMBL/GenBank/DDBJ databases">
        <title>Genomic-based taxomic classification of the family Erythrobacteraceae.</title>
        <authorList>
            <person name="Xu L."/>
        </authorList>
    </citation>
    <scope>NUCLEOTIDE SEQUENCE [LARGE SCALE GENOMIC DNA]</scope>
    <source>
        <strain evidence="7 8">DSM 18604</strain>
    </source>
</reference>
<feature type="active site" evidence="4">
    <location>
        <position position="55"/>
    </location>
</feature>
<organism evidence="7 8">
    <name type="scientific">Altericroceibacterium indicum</name>
    <dbReference type="NCBI Taxonomy" id="374177"/>
    <lineage>
        <taxon>Bacteria</taxon>
        <taxon>Pseudomonadati</taxon>
        <taxon>Pseudomonadota</taxon>
        <taxon>Alphaproteobacteria</taxon>
        <taxon>Sphingomonadales</taxon>
        <taxon>Erythrobacteraceae</taxon>
        <taxon>Altericroceibacterium</taxon>
    </lineage>
</organism>
<evidence type="ECO:0000256" key="4">
    <source>
        <dbReference type="HAMAP-Rule" id="MF_01401"/>
    </source>
</evidence>
<dbReference type="AlphaFoldDB" id="A0A845AH06"/>
<dbReference type="NCBIfam" id="TIGR00401">
    <property type="entry name" value="msrA"/>
    <property type="match status" value="1"/>
</dbReference>
<protein>
    <recommendedName>
        <fullName evidence="4">Peptide methionine sulfoxide reductase MsrA</fullName>
        <shortName evidence="4">Protein-methionine-S-oxide reductase</shortName>
        <ecNumber evidence="4">1.8.4.11</ecNumber>
    </recommendedName>
    <alternativeName>
        <fullName evidence="4">Peptide-methionine (S)-S-oxide reductase</fullName>
        <shortName evidence="4">Peptide Met(O) reductase</shortName>
    </alternativeName>
</protein>
<dbReference type="OrthoDB" id="4174719at2"/>
<dbReference type="Pfam" id="PF01625">
    <property type="entry name" value="PMSR"/>
    <property type="match status" value="1"/>
</dbReference>
<dbReference type="HAMAP" id="MF_01401">
    <property type="entry name" value="MsrA"/>
    <property type="match status" value="1"/>
</dbReference>
<feature type="chain" id="PRO_5032683345" description="Peptide methionine sulfoxide reductase MsrA" evidence="5">
    <location>
        <begin position="27"/>
        <end position="227"/>
    </location>
</feature>
<proteinExistence type="inferred from homology"/>
<sequence length="227" mass="25132">MRGWFTAFAALSLALGAAACQGQAYAAENIVRAPVAQRQAEEGSSLKTAIFAGGCFWGVEAVFSHVKGVKSVIAGYHGGSRADATYGRVSTGRTGHAEAVKVVYDPSKVRYDQLLQIFFSVVADPTLTNRQGPDIGKQYRSALVPQSSEQRIVARMYLKQMQASGKWPSRIVTPIENPRTFYRAEQYHQDFGIKHPHNGYFLRWDAPKIAALKKLYPKLYRASFVIN</sequence>
<name>A0A845AH06_9SPHN</name>
<dbReference type="RefSeq" id="WP_160739569.1">
    <property type="nucleotide sequence ID" value="NZ_WTYQ01000003.1"/>
</dbReference>
<evidence type="ECO:0000256" key="1">
    <source>
        <dbReference type="ARBA" id="ARBA00023002"/>
    </source>
</evidence>
<keyword evidence="1 4" id="KW-0560">Oxidoreductase</keyword>
<comment type="caution">
    <text evidence="7">The sequence shown here is derived from an EMBL/GenBank/DDBJ whole genome shotgun (WGS) entry which is preliminary data.</text>
</comment>
<dbReference type="EC" id="1.8.4.11" evidence="4"/>
<evidence type="ECO:0000313" key="8">
    <source>
        <dbReference type="Proteomes" id="UP000460561"/>
    </source>
</evidence>
<dbReference type="SUPFAM" id="SSF55068">
    <property type="entry name" value="Peptide methionine sulfoxide reductase"/>
    <property type="match status" value="1"/>
</dbReference>
<accession>A0A845AH06</accession>
<feature type="signal peptide" evidence="5">
    <location>
        <begin position="1"/>
        <end position="26"/>
    </location>
</feature>
<dbReference type="PANTHER" id="PTHR43774:SF1">
    <property type="entry name" value="PEPTIDE METHIONINE SULFOXIDE REDUCTASE MSRA 2"/>
    <property type="match status" value="1"/>
</dbReference>
<comment type="function">
    <text evidence="4">Has an important function as a repair enzyme for proteins that have been inactivated by oxidation. Catalyzes the reversible oxidation-reduction of methionine sulfoxide in proteins to methionine.</text>
</comment>
<dbReference type="PROSITE" id="PS51257">
    <property type="entry name" value="PROKAR_LIPOPROTEIN"/>
    <property type="match status" value="1"/>
</dbReference>
<dbReference type="Proteomes" id="UP000460561">
    <property type="component" value="Unassembled WGS sequence"/>
</dbReference>
<comment type="catalytic activity">
    <reaction evidence="2 4">
        <text>L-methionyl-[protein] + [thioredoxin]-disulfide + H2O = L-methionyl-(S)-S-oxide-[protein] + [thioredoxin]-dithiol</text>
        <dbReference type="Rhea" id="RHEA:14217"/>
        <dbReference type="Rhea" id="RHEA-COMP:10698"/>
        <dbReference type="Rhea" id="RHEA-COMP:10700"/>
        <dbReference type="Rhea" id="RHEA-COMP:12313"/>
        <dbReference type="Rhea" id="RHEA-COMP:12315"/>
        <dbReference type="ChEBI" id="CHEBI:15377"/>
        <dbReference type="ChEBI" id="CHEBI:16044"/>
        <dbReference type="ChEBI" id="CHEBI:29950"/>
        <dbReference type="ChEBI" id="CHEBI:44120"/>
        <dbReference type="ChEBI" id="CHEBI:50058"/>
        <dbReference type="EC" id="1.8.4.11"/>
    </reaction>
</comment>
<evidence type="ECO:0000256" key="5">
    <source>
        <dbReference type="SAM" id="SignalP"/>
    </source>
</evidence>
<dbReference type="PANTHER" id="PTHR43774">
    <property type="entry name" value="PEPTIDE METHIONINE SULFOXIDE REDUCTASE"/>
    <property type="match status" value="1"/>
</dbReference>
<dbReference type="InterPro" id="IPR002569">
    <property type="entry name" value="Met_Sox_Rdtase_MsrA_dom"/>
</dbReference>
<feature type="domain" description="Peptide methionine sulphoxide reductase MsrA" evidence="6">
    <location>
        <begin position="48"/>
        <end position="200"/>
    </location>
</feature>
<keyword evidence="5" id="KW-0732">Signal</keyword>
<comment type="catalytic activity">
    <reaction evidence="3 4">
        <text>[thioredoxin]-disulfide + L-methionine + H2O = L-methionine (S)-S-oxide + [thioredoxin]-dithiol</text>
        <dbReference type="Rhea" id="RHEA:19993"/>
        <dbReference type="Rhea" id="RHEA-COMP:10698"/>
        <dbReference type="Rhea" id="RHEA-COMP:10700"/>
        <dbReference type="ChEBI" id="CHEBI:15377"/>
        <dbReference type="ChEBI" id="CHEBI:29950"/>
        <dbReference type="ChEBI" id="CHEBI:50058"/>
        <dbReference type="ChEBI" id="CHEBI:57844"/>
        <dbReference type="ChEBI" id="CHEBI:58772"/>
        <dbReference type="EC" id="1.8.4.11"/>
    </reaction>
</comment>
<dbReference type="EMBL" id="WTYQ01000003">
    <property type="protein sequence ID" value="MXP26388.1"/>
    <property type="molecule type" value="Genomic_DNA"/>
</dbReference>
<evidence type="ECO:0000313" key="7">
    <source>
        <dbReference type="EMBL" id="MXP26388.1"/>
    </source>
</evidence>
<keyword evidence="8" id="KW-1185">Reference proteome</keyword>
<dbReference type="InterPro" id="IPR036509">
    <property type="entry name" value="Met_Sox_Rdtase_MsrA_sf"/>
</dbReference>
<evidence type="ECO:0000256" key="2">
    <source>
        <dbReference type="ARBA" id="ARBA00047806"/>
    </source>
</evidence>
<dbReference type="GO" id="GO:0008113">
    <property type="term" value="F:peptide-methionine (S)-S-oxide reductase activity"/>
    <property type="evidence" value="ECO:0007669"/>
    <property type="project" value="UniProtKB-UniRule"/>
</dbReference>
<evidence type="ECO:0000256" key="3">
    <source>
        <dbReference type="ARBA" id="ARBA00048782"/>
    </source>
</evidence>